<reference evidence="2" key="3">
    <citation type="submission" date="2019-04" db="EMBL/GenBank/DDBJ databases">
        <authorList>
            <person name="Howe K."/>
            <person name="Paulini M."/>
            <person name="Williams G."/>
        </authorList>
    </citation>
    <scope>NUCLEOTIDE SEQUENCE [LARGE SCALE GENOMIC DNA]</scope>
    <source>
        <strain evidence="2">FR3</strain>
    </source>
</reference>
<reference evidence="1" key="2">
    <citation type="submission" date="2012-12" db="EMBL/GenBank/DDBJ databases">
        <authorList>
            <person name="Gao Y.W."/>
            <person name="Fan S.T."/>
            <person name="Sun H.T."/>
            <person name="Wang Z."/>
            <person name="Gao X.L."/>
            <person name="Li Y.G."/>
            <person name="Wang T.C."/>
            <person name="Zhang K."/>
            <person name="Xu W.W."/>
            <person name="Yu Z.J."/>
            <person name="Xia X.Z."/>
        </authorList>
    </citation>
    <scope>NUCLEOTIDE SEQUENCE</scope>
    <source>
        <strain evidence="1">FR3</strain>
    </source>
</reference>
<reference evidence="4" key="4">
    <citation type="submission" date="2019-12" db="UniProtKB">
        <authorList>
            <consortium name="WormBaseParasite"/>
        </authorList>
    </citation>
    <scope>IDENTIFICATION</scope>
</reference>
<reference evidence="1 3" key="1">
    <citation type="journal article" date="2007" name="Science">
        <title>Draft genome of the filarial nematode parasite Brugia malayi.</title>
        <authorList>
            <person name="Ghedin E."/>
            <person name="Wang S."/>
            <person name="Spiro D."/>
            <person name="Caler E."/>
            <person name="Zhao Q."/>
            <person name="Crabtree J."/>
            <person name="Allen J.E."/>
            <person name="Delcher A.L."/>
            <person name="Guiliano D.B."/>
            <person name="Miranda-Saavedra D."/>
            <person name="Angiuoli S.V."/>
            <person name="Creasy T."/>
            <person name="Amedeo P."/>
            <person name="Haas B."/>
            <person name="El-Sayed N.M."/>
            <person name="Wortman J.R."/>
            <person name="Feldblyum T."/>
            <person name="Tallon L."/>
            <person name="Schatz M."/>
            <person name="Shumway M."/>
            <person name="Koo H."/>
            <person name="Salzberg S.L."/>
            <person name="Schobel S."/>
            <person name="Pertea M."/>
            <person name="Pop M."/>
            <person name="White O."/>
            <person name="Barton G.J."/>
            <person name="Carlow C.K."/>
            <person name="Crawford M.J."/>
            <person name="Daub J."/>
            <person name="Dimmic M.W."/>
            <person name="Estes C.F."/>
            <person name="Foster J.M."/>
            <person name="Ganatra M."/>
            <person name="Gregory W.F."/>
            <person name="Johnson N.M."/>
            <person name="Jin J."/>
            <person name="Komuniecki R."/>
            <person name="Korf I."/>
            <person name="Kumar S."/>
            <person name="Laney S."/>
            <person name="Li B.W."/>
            <person name="Li W."/>
            <person name="Lindblom T.H."/>
            <person name="Lustigman S."/>
            <person name="Ma D."/>
            <person name="Maina C.V."/>
            <person name="Martin D.M."/>
            <person name="McCarter J.P."/>
            <person name="McReynolds L."/>
            <person name="Mitreva M."/>
            <person name="Nutman T.B."/>
            <person name="Parkinson J."/>
            <person name="Peregrin-Alvarez J.M."/>
            <person name="Poole C."/>
            <person name="Ren Q."/>
            <person name="Saunders L."/>
            <person name="Sluder A.E."/>
            <person name="Smith K."/>
            <person name="Stanke M."/>
            <person name="Unnasch T.R."/>
            <person name="Ware J."/>
            <person name="Wei A.D."/>
            <person name="Weil G."/>
            <person name="Williams D.J."/>
            <person name="Zhang Y."/>
            <person name="Williams S.A."/>
            <person name="Fraser-Liggett C."/>
            <person name="Slatko B."/>
            <person name="Blaxter M.L."/>
            <person name="Scott A.L."/>
        </authorList>
    </citation>
    <scope>NUCLEOTIDE SEQUENCE</scope>
    <source>
        <strain evidence="1 3">FR3</strain>
    </source>
</reference>
<dbReference type="WormBase" id="Bm14429">
    <property type="protein sequence ID" value="BM30813"/>
    <property type="gene ID" value="WBGene00234690"/>
</dbReference>
<dbReference type="WBParaSite" id="Bm14429.1">
    <property type="protein sequence ID" value="Bm14429.1"/>
    <property type="gene ID" value="WBGene00234690"/>
</dbReference>
<proteinExistence type="predicted"/>
<name>A0A0K0J145_BRUMA</name>
<dbReference type="KEGG" id="bmy:BM_BM14429"/>
<gene>
    <name evidence="1 4 5" type="ORF">Bm14429</name>
    <name evidence="2" type="ORF">BM_BM14429</name>
    <name evidence="1" type="ORF">BM_Bm14429</name>
</gene>
<dbReference type="EMBL" id="CAAKNF010000196">
    <property type="protein sequence ID" value="VIO86296.1"/>
    <property type="molecule type" value="Genomic_DNA"/>
</dbReference>
<evidence type="ECO:0000313" key="5">
    <source>
        <dbReference type="WormBase" id="Bm14429"/>
    </source>
</evidence>
<organism evidence="3 4">
    <name type="scientific">Brugia malayi</name>
    <name type="common">Filarial nematode worm</name>
    <dbReference type="NCBI Taxonomy" id="6279"/>
    <lineage>
        <taxon>Eukaryota</taxon>
        <taxon>Metazoa</taxon>
        <taxon>Ecdysozoa</taxon>
        <taxon>Nematoda</taxon>
        <taxon>Chromadorea</taxon>
        <taxon>Rhabditida</taxon>
        <taxon>Spirurina</taxon>
        <taxon>Spiruromorpha</taxon>
        <taxon>Filarioidea</taxon>
        <taxon>Onchocercidae</taxon>
        <taxon>Brugia</taxon>
    </lineage>
</organism>
<protein>
    <submittedName>
        <fullName evidence="1 4">Bm14429</fullName>
    </submittedName>
</protein>
<keyword evidence="3" id="KW-1185">Reference proteome</keyword>
<evidence type="ECO:0000313" key="3">
    <source>
        <dbReference type="Proteomes" id="UP000006672"/>
    </source>
</evidence>
<dbReference type="CTD" id="66058063"/>
<accession>A0A0K0J145</accession>
<dbReference type="AlphaFoldDB" id="A0A0K0J145"/>
<dbReference type="RefSeq" id="XP_042929396.1">
    <property type="nucleotide sequence ID" value="XM_043073462.1"/>
</dbReference>
<evidence type="ECO:0000313" key="2">
    <source>
        <dbReference type="EMBL" id="VIO86296.1"/>
    </source>
</evidence>
<dbReference type="Proteomes" id="UP000006672">
    <property type="component" value="Unassembled WGS sequence"/>
</dbReference>
<dbReference type="GeneID" id="66058063"/>
<sequence>MDLTIKEGILKKEGLISRLMTMIHLYHVGSFVSVEQPCCGKKVLLRKTGTQLA</sequence>
<accession>A0A4E9ET82</accession>
<evidence type="ECO:0000313" key="4">
    <source>
        <dbReference type="WBParaSite" id="Bm14429.1"/>
    </source>
</evidence>
<dbReference type="EMBL" id="LN857014">
    <property type="protein sequence ID" value="CDQ00490.1"/>
    <property type="molecule type" value="Genomic_DNA"/>
</dbReference>
<evidence type="ECO:0000313" key="1">
    <source>
        <dbReference type="EMBL" id="CDQ00490.1"/>
    </source>
</evidence>